<evidence type="ECO:0000313" key="2">
    <source>
        <dbReference type="EMBL" id="CAF1514283.1"/>
    </source>
</evidence>
<evidence type="ECO:0000313" key="3">
    <source>
        <dbReference type="Proteomes" id="UP000663828"/>
    </source>
</evidence>
<organism evidence="2 3">
    <name type="scientific">Adineta ricciae</name>
    <name type="common">Rotifer</name>
    <dbReference type="NCBI Taxonomy" id="249248"/>
    <lineage>
        <taxon>Eukaryota</taxon>
        <taxon>Metazoa</taxon>
        <taxon>Spiralia</taxon>
        <taxon>Gnathifera</taxon>
        <taxon>Rotifera</taxon>
        <taxon>Eurotatoria</taxon>
        <taxon>Bdelloidea</taxon>
        <taxon>Adinetida</taxon>
        <taxon>Adinetidae</taxon>
        <taxon>Adineta</taxon>
    </lineage>
</organism>
<evidence type="ECO:0000256" key="1">
    <source>
        <dbReference type="SAM" id="MobiDB-lite"/>
    </source>
</evidence>
<dbReference type="EMBL" id="CAJNOR010004591">
    <property type="protein sequence ID" value="CAF1514283.1"/>
    <property type="molecule type" value="Genomic_DNA"/>
</dbReference>
<gene>
    <name evidence="2" type="ORF">XAT740_LOCUS40403</name>
</gene>
<dbReference type="Proteomes" id="UP000663828">
    <property type="component" value="Unassembled WGS sequence"/>
</dbReference>
<accession>A0A815UAN1</accession>
<dbReference type="AlphaFoldDB" id="A0A815UAN1"/>
<protein>
    <submittedName>
        <fullName evidence="2">Uncharacterized protein</fullName>
    </submittedName>
</protein>
<proteinExistence type="predicted"/>
<comment type="caution">
    <text evidence="2">The sequence shown here is derived from an EMBL/GenBank/DDBJ whole genome shotgun (WGS) entry which is preliminary data.</text>
</comment>
<keyword evidence="3" id="KW-1185">Reference proteome</keyword>
<name>A0A815UAN1_ADIRI</name>
<reference evidence="2" key="1">
    <citation type="submission" date="2021-02" db="EMBL/GenBank/DDBJ databases">
        <authorList>
            <person name="Nowell W R."/>
        </authorList>
    </citation>
    <scope>NUCLEOTIDE SEQUENCE</scope>
</reference>
<sequence>MGKEIKPHHVWGSPYVLSQPNPGNFRLSPDSAGFRWLPDPADSRLSPDSAGFRWSPDPADSRWSPDSSGF</sequence>
<feature type="region of interest" description="Disordered" evidence="1">
    <location>
        <begin position="38"/>
        <end position="70"/>
    </location>
</feature>